<proteinExistence type="inferred from homology"/>
<evidence type="ECO:0000256" key="4">
    <source>
        <dbReference type="ARBA" id="ARBA00022781"/>
    </source>
</evidence>
<dbReference type="GeneID" id="89289156"/>
<evidence type="ECO:0008006" key="10">
    <source>
        <dbReference type="Google" id="ProtNLM"/>
    </source>
</evidence>
<evidence type="ECO:0000313" key="8">
    <source>
        <dbReference type="EMBL" id="BES81571.1"/>
    </source>
</evidence>
<keyword evidence="6" id="KW-0472">Membrane</keyword>
<keyword evidence="4" id="KW-0375">Hydrogen ion transport</keyword>
<evidence type="ECO:0000256" key="6">
    <source>
        <dbReference type="ARBA" id="ARBA00023136"/>
    </source>
</evidence>
<keyword evidence="5" id="KW-0406">Ion transport</keyword>
<dbReference type="InterPro" id="IPR038495">
    <property type="entry name" value="ATPase_E_C"/>
</dbReference>
<reference evidence="8 9" key="1">
    <citation type="submission" date="2023-09" db="EMBL/GenBank/DDBJ databases">
        <title>Pyrofollis japonicus gen. nov. sp. nov., a novel member of the family Pyrodictiaceae isolated from the Iheya North hydrothermal field.</title>
        <authorList>
            <person name="Miyazaki U."/>
            <person name="Sanari M."/>
            <person name="Tame A."/>
            <person name="Kitajima M."/>
            <person name="Okamoto A."/>
            <person name="Sawayama S."/>
            <person name="Miyazaki J."/>
            <person name="Takai K."/>
            <person name="Nakagawa S."/>
        </authorList>
    </citation>
    <scope>NUCLEOTIDE SEQUENCE [LARGE SCALE GENOMIC DNA]</scope>
    <source>
        <strain evidence="8 9">AV2</strain>
    </source>
</reference>
<accession>A0ABM8IZF4</accession>
<dbReference type="Proteomes" id="UP001341135">
    <property type="component" value="Chromosome"/>
</dbReference>
<evidence type="ECO:0000256" key="5">
    <source>
        <dbReference type="ARBA" id="ARBA00023065"/>
    </source>
</evidence>
<sequence>MAGHVKLLGSPEKLAEEIAGKVQRDIEAKVNSALEAAKKIVEKAFEDNLKKLEEELRRSARSTREQVESYAARREVELRKKLARIRAEAVEEILGQALQQLRQKVSEKEYIGFLARKLEEAISRASKYSSELVVVPAEPDVEAVRKALKEIEIPRGVSVDLAGETIKGIGGFVLRASGGLSLDYRLEVVLASAIEEARSKIIEILFRT</sequence>
<evidence type="ECO:0000256" key="1">
    <source>
        <dbReference type="ARBA" id="ARBA00005901"/>
    </source>
</evidence>
<organism evidence="8 9">
    <name type="scientific">Pyrodictium abyssi</name>
    <dbReference type="NCBI Taxonomy" id="54256"/>
    <lineage>
        <taxon>Archaea</taxon>
        <taxon>Thermoproteota</taxon>
        <taxon>Thermoprotei</taxon>
        <taxon>Desulfurococcales</taxon>
        <taxon>Pyrodictiaceae</taxon>
        <taxon>Pyrodictium</taxon>
    </lineage>
</organism>
<dbReference type="Pfam" id="PF01991">
    <property type="entry name" value="vATP-synt_E"/>
    <property type="match status" value="1"/>
</dbReference>
<keyword evidence="2" id="KW-0813">Transport</keyword>
<evidence type="ECO:0000313" key="9">
    <source>
        <dbReference type="Proteomes" id="UP001341135"/>
    </source>
</evidence>
<protein>
    <recommendedName>
        <fullName evidence="10">V-ATPase subunit E</fullName>
    </recommendedName>
</protein>
<keyword evidence="9" id="KW-1185">Reference proteome</keyword>
<gene>
    <name evidence="8" type="ORF">PABY_11380</name>
</gene>
<dbReference type="RefSeq" id="WP_338252759.1">
    <property type="nucleotide sequence ID" value="NZ_AP028907.1"/>
</dbReference>
<evidence type="ECO:0000256" key="3">
    <source>
        <dbReference type="ARBA" id="ARBA00022475"/>
    </source>
</evidence>
<dbReference type="Gene3D" id="3.30.2320.30">
    <property type="entry name" value="ATP synthase, E subunit, C-terminal"/>
    <property type="match status" value="1"/>
</dbReference>
<name>A0ABM8IZF4_9CREN</name>
<dbReference type="SUPFAM" id="SSF160527">
    <property type="entry name" value="V-type ATPase subunit E-like"/>
    <property type="match status" value="1"/>
</dbReference>
<keyword evidence="7" id="KW-0066">ATP synthesis</keyword>
<comment type="similarity">
    <text evidence="1">Belongs to the V-ATPase E subunit family.</text>
</comment>
<evidence type="ECO:0000256" key="2">
    <source>
        <dbReference type="ARBA" id="ARBA00022448"/>
    </source>
</evidence>
<dbReference type="InterPro" id="IPR002842">
    <property type="entry name" value="ATPase_V1_Esu"/>
</dbReference>
<dbReference type="EMBL" id="AP028907">
    <property type="protein sequence ID" value="BES81571.1"/>
    <property type="molecule type" value="Genomic_DNA"/>
</dbReference>
<evidence type="ECO:0000256" key="7">
    <source>
        <dbReference type="ARBA" id="ARBA00023310"/>
    </source>
</evidence>
<keyword evidence="3" id="KW-1003">Cell membrane</keyword>